<organism evidence="1">
    <name type="scientific">Arundo donax</name>
    <name type="common">Giant reed</name>
    <name type="synonym">Donax arundinaceus</name>
    <dbReference type="NCBI Taxonomy" id="35708"/>
    <lineage>
        <taxon>Eukaryota</taxon>
        <taxon>Viridiplantae</taxon>
        <taxon>Streptophyta</taxon>
        <taxon>Embryophyta</taxon>
        <taxon>Tracheophyta</taxon>
        <taxon>Spermatophyta</taxon>
        <taxon>Magnoliopsida</taxon>
        <taxon>Liliopsida</taxon>
        <taxon>Poales</taxon>
        <taxon>Poaceae</taxon>
        <taxon>PACMAD clade</taxon>
        <taxon>Arundinoideae</taxon>
        <taxon>Arundineae</taxon>
        <taxon>Arundo</taxon>
    </lineage>
</organism>
<proteinExistence type="predicted"/>
<reference evidence="1" key="1">
    <citation type="submission" date="2014-09" db="EMBL/GenBank/DDBJ databases">
        <authorList>
            <person name="Magalhaes I.L.F."/>
            <person name="Oliveira U."/>
            <person name="Santos F.R."/>
            <person name="Vidigal T.H.D.A."/>
            <person name="Brescovit A.D."/>
            <person name="Santos A.J."/>
        </authorList>
    </citation>
    <scope>NUCLEOTIDE SEQUENCE</scope>
    <source>
        <tissue evidence="1">Shoot tissue taken approximately 20 cm above the soil surface</tissue>
    </source>
</reference>
<accession>A0A0A9ANF6</accession>
<sequence length="24" mass="2843">MILIYFSLFLAMIRFLFMDGGSRT</sequence>
<protein>
    <submittedName>
        <fullName evidence="1">Uncharacterized protein</fullName>
    </submittedName>
</protein>
<name>A0A0A9ANF6_ARUDO</name>
<dbReference type="EMBL" id="GBRH01245254">
    <property type="protein sequence ID" value="JAD52641.1"/>
    <property type="molecule type" value="Transcribed_RNA"/>
</dbReference>
<reference evidence="1" key="2">
    <citation type="journal article" date="2015" name="Data Brief">
        <title>Shoot transcriptome of the giant reed, Arundo donax.</title>
        <authorList>
            <person name="Barrero R.A."/>
            <person name="Guerrero F.D."/>
            <person name="Moolhuijzen P."/>
            <person name="Goolsby J.A."/>
            <person name="Tidwell J."/>
            <person name="Bellgard S.E."/>
            <person name="Bellgard M.I."/>
        </authorList>
    </citation>
    <scope>NUCLEOTIDE SEQUENCE</scope>
    <source>
        <tissue evidence="1">Shoot tissue taken approximately 20 cm above the soil surface</tissue>
    </source>
</reference>
<evidence type="ECO:0000313" key="1">
    <source>
        <dbReference type="EMBL" id="JAD52641.1"/>
    </source>
</evidence>
<dbReference type="AlphaFoldDB" id="A0A0A9ANF6"/>